<proteinExistence type="predicted"/>
<reference evidence="2 3" key="1">
    <citation type="journal article" date="2018" name="Cell">
        <title>The Chara Genome: Secondary Complexity and Implications for Plant Terrestrialization.</title>
        <authorList>
            <person name="Nishiyama T."/>
            <person name="Sakayama H."/>
            <person name="Vries J.D."/>
            <person name="Buschmann H."/>
            <person name="Saint-Marcoux D."/>
            <person name="Ullrich K.K."/>
            <person name="Haas F.B."/>
            <person name="Vanderstraeten L."/>
            <person name="Becker D."/>
            <person name="Lang D."/>
            <person name="Vosolsobe S."/>
            <person name="Rombauts S."/>
            <person name="Wilhelmsson P.K.I."/>
            <person name="Janitza P."/>
            <person name="Kern R."/>
            <person name="Heyl A."/>
            <person name="Rumpler F."/>
            <person name="Villalobos L.I.A.C."/>
            <person name="Clay J.M."/>
            <person name="Skokan R."/>
            <person name="Toyoda A."/>
            <person name="Suzuki Y."/>
            <person name="Kagoshima H."/>
            <person name="Schijlen E."/>
            <person name="Tajeshwar N."/>
            <person name="Catarino B."/>
            <person name="Hetherington A.J."/>
            <person name="Saltykova A."/>
            <person name="Bonnot C."/>
            <person name="Breuninger H."/>
            <person name="Symeonidi A."/>
            <person name="Radhakrishnan G.V."/>
            <person name="Van Nieuwerburgh F."/>
            <person name="Deforce D."/>
            <person name="Chang C."/>
            <person name="Karol K.G."/>
            <person name="Hedrich R."/>
            <person name="Ulvskov P."/>
            <person name="Glockner G."/>
            <person name="Delwiche C.F."/>
            <person name="Petrasek J."/>
            <person name="Van de Peer Y."/>
            <person name="Friml J."/>
            <person name="Beilby M."/>
            <person name="Dolan L."/>
            <person name="Kohara Y."/>
            <person name="Sugano S."/>
            <person name="Fujiyama A."/>
            <person name="Delaux P.-M."/>
            <person name="Quint M."/>
            <person name="TheiBen G."/>
            <person name="Hagemann M."/>
            <person name="Harholt J."/>
            <person name="Dunand C."/>
            <person name="Zachgo S."/>
            <person name="Langdale J."/>
            <person name="Maumus F."/>
            <person name="Straeten D.V.D."/>
            <person name="Gould S.B."/>
            <person name="Rensing S.A."/>
        </authorList>
    </citation>
    <scope>NUCLEOTIDE SEQUENCE [LARGE SCALE GENOMIC DNA]</scope>
    <source>
        <strain evidence="2 3">S276</strain>
    </source>
</reference>
<comment type="caution">
    <text evidence="2">The sequence shown here is derived from an EMBL/GenBank/DDBJ whole genome shotgun (WGS) entry which is preliminary data.</text>
</comment>
<feature type="region of interest" description="Disordered" evidence="1">
    <location>
        <begin position="197"/>
        <end position="222"/>
    </location>
</feature>
<feature type="region of interest" description="Disordered" evidence="1">
    <location>
        <begin position="115"/>
        <end position="156"/>
    </location>
</feature>
<evidence type="ECO:0000313" key="2">
    <source>
        <dbReference type="EMBL" id="GBG69961.1"/>
    </source>
</evidence>
<dbReference type="EMBL" id="BFEA01000123">
    <property type="protein sequence ID" value="GBG69961.1"/>
    <property type="molecule type" value="Genomic_DNA"/>
</dbReference>
<keyword evidence="3" id="KW-1185">Reference proteome</keyword>
<dbReference type="Proteomes" id="UP000265515">
    <property type="component" value="Unassembled WGS sequence"/>
</dbReference>
<feature type="region of interest" description="Disordered" evidence="1">
    <location>
        <begin position="347"/>
        <end position="405"/>
    </location>
</feature>
<dbReference type="Gramene" id="GBG69961">
    <property type="protein sequence ID" value="GBG69961"/>
    <property type="gene ID" value="CBR_g4788"/>
</dbReference>
<feature type="compositionally biased region" description="Acidic residues" evidence="1">
    <location>
        <begin position="353"/>
        <end position="363"/>
    </location>
</feature>
<sequence length="451" mass="47736">MERVCVGGCMQADHSTMLARCSSLACGVGEEAVAGRRASRWEAQAGAAAARGSGTATKRPQMLKCQGEGGGVVVMAAGLGMRGVGGCHHQTKYTMGGCCTPTSPTLGCCALSRKGGKESSHHKAGGINREARKRRERKLSPTRMTSSRKMPRGTLVSNLPRNTLDHCIAIDRPQQCHVSRTTLACCQRSRVMRSLSCSSSSSSSSSLSSTSLTPIPSTSSSYLSSDFALDCSLSREDVVEKGGLSVTERTRIRGGWGNALLPPRSPISMSSGRAMTERYEIAASMGATEGAGIRLSGLPGGSWGGLYGGAEVGISLVAGNGMNALFPPKNGSCTECRCAGVSPAERDSMVMPVEEEEEEEEEEKKEKGETLTAGNANGHRQRESKDYPAEGWNPNHGSDHCPSRQKDNVVPIAKWLSPRDIFSPINGGTTHSRENCPLRILGLRVGKGLMM</sequence>
<evidence type="ECO:0000256" key="1">
    <source>
        <dbReference type="SAM" id="MobiDB-lite"/>
    </source>
</evidence>
<name>A0A388KIT1_CHABU</name>
<evidence type="ECO:0000313" key="3">
    <source>
        <dbReference type="Proteomes" id="UP000265515"/>
    </source>
</evidence>
<gene>
    <name evidence="2" type="ORF">CBR_g4788</name>
</gene>
<protein>
    <submittedName>
        <fullName evidence="2">Uncharacterized protein</fullName>
    </submittedName>
</protein>
<organism evidence="2 3">
    <name type="scientific">Chara braunii</name>
    <name type="common">Braun's stonewort</name>
    <dbReference type="NCBI Taxonomy" id="69332"/>
    <lineage>
        <taxon>Eukaryota</taxon>
        <taxon>Viridiplantae</taxon>
        <taxon>Streptophyta</taxon>
        <taxon>Charophyceae</taxon>
        <taxon>Charales</taxon>
        <taxon>Characeae</taxon>
        <taxon>Chara</taxon>
    </lineage>
</organism>
<dbReference type="AlphaFoldDB" id="A0A388KIT1"/>
<accession>A0A388KIT1</accession>